<gene>
    <name evidence="2" type="ORF">SKAU_G00060190</name>
</gene>
<feature type="region of interest" description="Disordered" evidence="1">
    <location>
        <begin position="33"/>
        <end position="53"/>
    </location>
</feature>
<dbReference type="AlphaFoldDB" id="A0A9Q1G4Q1"/>
<accession>A0A9Q1G4Q1</accession>
<reference evidence="2" key="1">
    <citation type="journal article" date="2023" name="Science">
        <title>Genome structures resolve the early diversification of teleost fishes.</title>
        <authorList>
            <person name="Parey E."/>
            <person name="Louis A."/>
            <person name="Montfort J."/>
            <person name="Bouchez O."/>
            <person name="Roques C."/>
            <person name="Iampietro C."/>
            <person name="Lluch J."/>
            <person name="Castinel A."/>
            <person name="Donnadieu C."/>
            <person name="Desvignes T."/>
            <person name="Floi Bucao C."/>
            <person name="Jouanno E."/>
            <person name="Wen M."/>
            <person name="Mejri S."/>
            <person name="Dirks R."/>
            <person name="Jansen H."/>
            <person name="Henkel C."/>
            <person name="Chen W.J."/>
            <person name="Zahm M."/>
            <person name="Cabau C."/>
            <person name="Klopp C."/>
            <person name="Thompson A.W."/>
            <person name="Robinson-Rechavi M."/>
            <person name="Braasch I."/>
            <person name="Lecointre G."/>
            <person name="Bobe J."/>
            <person name="Postlethwait J.H."/>
            <person name="Berthelot C."/>
            <person name="Roest Crollius H."/>
            <person name="Guiguen Y."/>
        </authorList>
    </citation>
    <scope>NUCLEOTIDE SEQUENCE</scope>
    <source>
        <strain evidence="2">WJC10195</strain>
    </source>
</reference>
<comment type="caution">
    <text evidence="2">The sequence shown here is derived from an EMBL/GenBank/DDBJ whole genome shotgun (WGS) entry which is preliminary data.</text>
</comment>
<organism evidence="2 3">
    <name type="scientific">Synaphobranchus kaupii</name>
    <name type="common">Kaup's arrowtooth eel</name>
    <dbReference type="NCBI Taxonomy" id="118154"/>
    <lineage>
        <taxon>Eukaryota</taxon>
        <taxon>Metazoa</taxon>
        <taxon>Chordata</taxon>
        <taxon>Craniata</taxon>
        <taxon>Vertebrata</taxon>
        <taxon>Euteleostomi</taxon>
        <taxon>Actinopterygii</taxon>
        <taxon>Neopterygii</taxon>
        <taxon>Teleostei</taxon>
        <taxon>Anguilliformes</taxon>
        <taxon>Synaphobranchidae</taxon>
        <taxon>Synaphobranchus</taxon>
    </lineage>
</organism>
<evidence type="ECO:0000256" key="1">
    <source>
        <dbReference type="SAM" id="MobiDB-lite"/>
    </source>
</evidence>
<keyword evidence="3" id="KW-1185">Reference proteome</keyword>
<dbReference type="OrthoDB" id="9950098at2759"/>
<evidence type="ECO:0000313" key="3">
    <source>
        <dbReference type="Proteomes" id="UP001152622"/>
    </source>
</evidence>
<protein>
    <submittedName>
        <fullName evidence="2">Uncharacterized protein</fullName>
    </submittedName>
</protein>
<sequence length="140" mass="14812">MRGLEGWSTGAAACLATDGSKCDRGPAGCTGGDGGWQQLAREGPSTSSRVENMLSPVSKEDLISVLEFSPVDEVHHISTNNTCAMDDLLDLTGHMDYPKLSPVHTLGDCNKNLIEGCCNPGEATQLVQTLSPPLDKLNIQ</sequence>
<dbReference type="EMBL" id="JAINUF010000002">
    <property type="protein sequence ID" value="KAJ8375439.1"/>
    <property type="molecule type" value="Genomic_DNA"/>
</dbReference>
<proteinExistence type="predicted"/>
<dbReference type="Proteomes" id="UP001152622">
    <property type="component" value="Chromosome 2"/>
</dbReference>
<evidence type="ECO:0000313" key="2">
    <source>
        <dbReference type="EMBL" id="KAJ8375439.1"/>
    </source>
</evidence>
<name>A0A9Q1G4Q1_SYNKA</name>